<proteinExistence type="predicted"/>
<keyword evidence="4" id="KW-1185">Reference proteome</keyword>
<evidence type="ECO:0000256" key="2">
    <source>
        <dbReference type="SAM" id="Phobius"/>
    </source>
</evidence>
<gene>
    <name evidence="3" type="ORF">EI97DRAFT_124696</name>
</gene>
<dbReference type="AlphaFoldDB" id="A0A6A6JXG5"/>
<dbReference type="RefSeq" id="XP_033658046.1">
    <property type="nucleotide sequence ID" value="XM_033793060.1"/>
</dbReference>
<feature type="region of interest" description="Disordered" evidence="1">
    <location>
        <begin position="1"/>
        <end position="20"/>
    </location>
</feature>
<dbReference type="EMBL" id="ML986485">
    <property type="protein sequence ID" value="KAF2280508.1"/>
    <property type="molecule type" value="Genomic_DNA"/>
</dbReference>
<keyword evidence="2" id="KW-0472">Membrane</keyword>
<reference evidence="3" key="1">
    <citation type="journal article" date="2020" name="Stud. Mycol.">
        <title>101 Dothideomycetes genomes: a test case for predicting lifestyles and emergence of pathogens.</title>
        <authorList>
            <person name="Haridas S."/>
            <person name="Albert R."/>
            <person name="Binder M."/>
            <person name="Bloem J."/>
            <person name="Labutti K."/>
            <person name="Salamov A."/>
            <person name="Andreopoulos B."/>
            <person name="Baker S."/>
            <person name="Barry K."/>
            <person name="Bills G."/>
            <person name="Bluhm B."/>
            <person name="Cannon C."/>
            <person name="Castanera R."/>
            <person name="Culley D."/>
            <person name="Daum C."/>
            <person name="Ezra D."/>
            <person name="Gonzalez J."/>
            <person name="Henrissat B."/>
            <person name="Kuo A."/>
            <person name="Liang C."/>
            <person name="Lipzen A."/>
            <person name="Lutzoni F."/>
            <person name="Magnuson J."/>
            <person name="Mondo S."/>
            <person name="Nolan M."/>
            <person name="Ohm R."/>
            <person name="Pangilinan J."/>
            <person name="Park H.-J."/>
            <person name="Ramirez L."/>
            <person name="Alfaro M."/>
            <person name="Sun H."/>
            <person name="Tritt A."/>
            <person name="Yoshinaga Y."/>
            <person name="Zwiers L.-H."/>
            <person name="Turgeon B."/>
            <person name="Goodwin S."/>
            <person name="Spatafora J."/>
            <person name="Crous P."/>
            <person name="Grigoriev I."/>
        </authorList>
    </citation>
    <scope>NUCLEOTIDE SEQUENCE</scope>
    <source>
        <strain evidence="3">CBS 379.55</strain>
    </source>
</reference>
<evidence type="ECO:0000256" key="1">
    <source>
        <dbReference type="SAM" id="MobiDB-lite"/>
    </source>
</evidence>
<feature type="transmembrane region" description="Helical" evidence="2">
    <location>
        <begin position="66"/>
        <end position="87"/>
    </location>
</feature>
<evidence type="ECO:0000313" key="4">
    <source>
        <dbReference type="Proteomes" id="UP000800097"/>
    </source>
</evidence>
<dbReference type="Proteomes" id="UP000800097">
    <property type="component" value="Unassembled WGS sequence"/>
</dbReference>
<name>A0A6A6JXG5_WESOR</name>
<keyword evidence="2" id="KW-1133">Transmembrane helix</keyword>
<feature type="transmembrane region" description="Helical" evidence="2">
    <location>
        <begin position="32"/>
        <end position="51"/>
    </location>
</feature>
<protein>
    <submittedName>
        <fullName evidence="3">Uncharacterized protein</fullName>
    </submittedName>
</protein>
<keyword evidence="2" id="KW-0812">Transmembrane</keyword>
<sequence length="146" mass="16069">MTGRRGQPAATLAVPKPPSGSRRWPFGISHSAMSIYLFGCMSFCFGVLTLLRPEQAAARLELPSEAIPAIQACSLAAIAIGVFYTLAAYQENRAFFRCSLLTRSLTTWVLWNASKEWGSAWKEVALWEGTAAAVTAVALVWDWWLK</sequence>
<accession>A0A6A6JXG5</accession>
<dbReference type="OrthoDB" id="10042947at2759"/>
<evidence type="ECO:0000313" key="3">
    <source>
        <dbReference type="EMBL" id="KAF2280508.1"/>
    </source>
</evidence>
<dbReference type="GeneID" id="54546235"/>
<organism evidence="3 4">
    <name type="scientific">Westerdykella ornata</name>
    <dbReference type="NCBI Taxonomy" id="318751"/>
    <lineage>
        <taxon>Eukaryota</taxon>
        <taxon>Fungi</taxon>
        <taxon>Dikarya</taxon>
        <taxon>Ascomycota</taxon>
        <taxon>Pezizomycotina</taxon>
        <taxon>Dothideomycetes</taxon>
        <taxon>Pleosporomycetidae</taxon>
        <taxon>Pleosporales</taxon>
        <taxon>Sporormiaceae</taxon>
        <taxon>Westerdykella</taxon>
    </lineage>
</organism>